<name>A0A6A6P951_9PEZI</name>
<gene>
    <name evidence="8" type="ORF">BDY21DRAFT_335489</name>
</gene>
<evidence type="ECO:0000256" key="4">
    <source>
        <dbReference type="ARBA" id="ARBA00023274"/>
    </source>
</evidence>
<comment type="subcellular location">
    <subcellularLocation>
        <location evidence="1">Mitochondrion</location>
    </subcellularLocation>
</comment>
<evidence type="ECO:0000256" key="6">
    <source>
        <dbReference type="SAM" id="MobiDB-lite"/>
    </source>
</evidence>
<dbReference type="Pfam" id="PF05047">
    <property type="entry name" value="L51_S25_CI-B8"/>
    <property type="match status" value="1"/>
</dbReference>
<dbReference type="AlphaFoldDB" id="A0A6A6P951"/>
<evidence type="ECO:0000259" key="7">
    <source>
        <dbReference type="SMART" id="SM00916"/>
    </source>
</evidence>
<feature type="domain" description="Ribosomal protein/NADH dehydrogenase" evidence="7">
    <location>
        <begin position="40"/>
        <end position="149"/>
    </location>
</feature>
<evidence type="ECO:0000256" key="3">
    <source>
        <dbReference type="ARBA" id="ARBA00023128"/>
    </source>
</evidence>
<reference evidence="8" key="1">
    <citation type="journal article" date="2020" name="Stud. Mycol.">
        <title>101 Dothideomycetes genomes: a test case for predicting lifestyles and emergence of pathogens.</title>
        <authorList>
            <person name="Haridas S."/>
            <person name="Albert R."/>
            <person name="Binder M."/>
            <person name="Bloem J."/>
            <person name="Labutti K."/>
            <person name="Salamov A."/>
            <person name="Andreopoulos B."/>
            <person name="Baker S."/>
            <person name="Barry K."/>
            <person name="Bills G."/>
            <person name="Bluhm B."/>
            <person name="Cannon C."/>
            <person name="Castanera R."/>
            <person name="Culley D."/>
            <person name="Daum C."/>
            <person name="Ezra D."/>
            <person name="Gonzalez J."/>
            <person name="Henrissat B."/>
            <person name="Kuo A."/>
            <person name="Liang C."/>
            <person name="Lipzen A."/>
            <person name="Lutzoni F."/>
            <person name="Magnuson J."/>
            <person name="Mondo S."/>
            <person name="Nolan M."/>
            <person name="Ohm R."/>
            <person name="Pangilinan J."/>
            <person name="Park H.-J."/>
            <person name="Ramirez L."/>
            <person name="Alfaro M."/>
            <person name="Sun H."/>
            <person name="Tritt A."/>
            <person name="Yoshinaga Y."/>
            <person name="Zwiers L.-H."/>
            <person name="Turgeon B."/>
            <person name="Goodwin S."/>
            <person name="Spatafora J."/>
            <person name="Crous P."/>
            <person name="Grigoriev I."/>
        </authorList>
    </citation>
    <scope>NUCLEOTIDE SEQUENCE</scope>
    <source>
        <strain evidence="8">ATCC 16933</strain>
    </source>
</reference>
<keyword evidence="4" id="KW-0687">Ribonucleoprotein</keyword>
<proteinExistence type="predicted"/>
<dbReference type="PANTHER" id="PTHR13274:SF2">
    <property type="entry name" value="SMALL RIBOSOMAL SUBUNIT PROTEIN MS25"/>
    <property type="match status" value="1"/>
</dbReference>
<dbReference type="OrthoDB" id="1696305at2759"/>
<dbReference type="GO" id="GO:0005739">
    <property type="term" value="C:mitochondrion"/>
    <property type="evidence" value="ECO:0007669"/>
    <property type="project" value="UniProtKB-SubCell"/>
</dbReference>
<keyword evidence="5" id="KW-0175">Coiled coil</keyword>
<dbReference type="SMART" id="SM00916">
    <property type="entry name" value="L51_S25_CI-B8"/>
    <property type="match status" value="1"/>
</dbReference>
<dbReference type="GO" id="GO:1990904">
    <property type="term" value="C:ribonucleoprotein complex"/>
    <property type="evidence" value="ECO:0007669"/>
    <property type="project" value="UniProtKB-KW"/>
</dbReference>
<dbReference type="InterPro" id="IPR040049">
    <property type="entry name" value="Ribosomal_mS25/mL61"/>
</dbReference>
<dbReference type="InterPro" id="IPR007741">
    <property type="entry name" value="Ribosomal_mL43/mS25/NADH_DH"/>
</dbReference>
<feature type="compositionally biased region" description="Low complexity" evidence="6">
    <location>
        <begin position="91"/>
        <end position="104"/>
    </location>
</feature>
<dbReference type="GO" id="GO:0005840">
    <property type="term" value="C:ribosome"/>
    <property type="evidence" value="ECO:0007669"/>
    <property type="project" value="UniProtKB-KW"/>
</dbReference>
<dbReference type="PANTHER" id="PTHR13274">
    <property type="entry name" value="MITOCHONDRIAL RIBOSOMAL PROTEIN S25"/>
    <property type="match status" value="1"/>
</dbReference>
<feature type="compositionally biased region" description="Polar residues" evidence="6">
    <location>
        <begin position="107"/>
        <end position="120"/>
    </location>
</feature>
<keyword evidence="3" id="KW-0496">Mitochondrion</keyword>
<keyword evidence="2" id="KW-0689">Ribosomal protein</keyword>
<evidence type="ECO:0000256" key="5">
    <source>
        <dbReference type="SAM" id="Coils"/>
    </source>
</evidence>
<organism evidence="8 9">
    <name type="scientific">Lineolata rhizophorae</name>
    <dbReference type="NCBI Taxonomy" id="578093"/>
    <lineage>
        <taxon>Eukaryota</taxon>
        <taxon>Fungi</taxon>
        <taxon>Dikarya</taxon>
        <taxon>Ascomycota</taxon>
        <taxon>Pezizomycotina</taxon>
        <taxon>Dothideomycetes</taxon>
        <taxon>Dothideomycetes incertae sedis</taxon>
        <taxon>Lineolatales</taxon>
        <taxon>Lineolataceae</taxon>
        <taxon>Lineolata</taxon>
    </lineage>
</organism>
<evidence type="ECO:0000313" key="9">
    <source>
        <dbReference type="Proteomes" id="UP000799766"/>
    </source>
</evidence>
<evidence type="ECO:0000256" key="2">
    <source>
        <dbReference type="ARBA" id="ARBA00022980"/>
    </source>
</evidence>
<protein>
    <recommendedName>
        <fullName evidence="7">Ribosomal protein/NADH dehydrogenase domain-containing protein</fullName>
    </recommendedName>
</protein>
<sequence length="204" mass="22928">MPTVFQRMRKVKALLGIRVGPGSVILPKEIKKVHLQVPWSTANGGMGAKKFWRNCLPRLQFRNPAIPMRVARIRSIEDPALLTITWNKNASSPLSTETDSSSEPTKVESSTPSADEGQTSKGHRTSIISMRDKTDVQILEEMMKLTGGEEVPPTPVELEELRELAEHEDKAQVDRERSKEHRAELKRQQAMLQAARVEAQEQQA</sequence>
<keyword evidence="9" id="KW-1185">Reference proteome</keyword>
<dbReference type="EMBL" id="MU001673">
    <property type="protein sequence ID" value="KAF2460454.1"/>
    <property type="molecule type" value="Genomic_DNA"/>
</dbReference>
<evidence type="ECO:0000256" key="1">
    <source>
        <dbReference type="ARBA" id="ARBA00004173"/>
    </source>
</evidence>
<accession>A0A6A6P951</accession>
<feature type="region of interest" description="Disordered" evidence="6">
    <location>
        <begin position="90"/>
        <end position="128"/>
    </location>
</feature>
<dbReference type="Proteomes" id="UP000799766">
    <property type="component" value="Unassembled WGS sequence"/>
</dbReference>
<dbReference type="GO" id="GO:0003735">
    <property type="term" value="F:structural constituent of ribosome"/>
    <property type="evidence" value="ECO:0007669"/>
    <property type="project" value="InterPro"/>
</dbReference>
<feature type="coiled-coil region" evidence="5">
    <location>
        <begin position="164"/>
        <end position="202"/>
    </location>
</feature>
<evidence type="ECO:0000313" key="8">
    <source>
        <dbReference type="EMBL" id="KAF2460454.1"/>
    </source>
</evidence>